<dbReference type="RefSeq" id="WP_108604309.1">
    <property type="nucleotide sequence ID" value="NZ_CP026604.1"/>
</dbReference>
<dbReference type="Pfam" id="PF04364">
    <property type="entry name" value="DNA_pol3_chi"/>
    <property type="match status" value="1"/>
</dbReference>
<keyword evidence="2" id="KW-1185">Reference proteome</keyword>
<dbReference type="GO" id="GO:0003677">
    <property type="term" value="F:DNA binding"/>
    <property type="evidence" value="ECO:0007669"/>
    <property type="project" value="InterPro"/>
</dbReference>
<protein>
    <submittedName>
        <fullName evidence="1">DNA polymerase III subunit chi</fullName>
    </submittedName>
</protein>
<dbReference type="InterPro" id="IPR036768">
    <property type="entry name" value="PolIII_chi_sf"/>
</dbReference>
<gene>
    <name evidence="1" type="ORF">C2869_18315</name>
</gene>
<evidence type="ECO:0000313" key="1">
    <source>
        <dbReference type="EMBL" id="AWB68245.1"/>
    </source>
</evidence>
<dbReference type="GO" id="GO:0003887">
    <property type="term" value="F:DNA-directed DNA polymerase activity"/>
    <property type="evidence" value="ECO:0007669"/>
    <property type="project" value="InterPro"/>
</dbReference>
<dbReference type="EMBL" id="CP026604">
    <property type="protein sequence ID" value="AWB68245.1"/>
    <property type="molecule type" value="Genomic_DNA"/>
</dbReference>
<evidence type="ECO:0000313" key="2">
    <source>
        <dbReference type="Proteomes" id="UP000244441"/>
    </source>
</evidence>
<organism evidence="1 2">
    <name type="scientific">Saccharobesus litoralis</name>
    <dbReference type="NCBI Taxonomy" id="2172099"/>
    <lineage>
        <taxon>Bacteria</taxon>
        <taxon>Pseudomonadati</taxon>
        <taxon>Pseudomonadota</taxon>
        <taxon>Gammaproteobacteria</taxon>
        <taxon>Alteromonadales</taxon>
        <taxon>Alteromonadaceae</taxon>
        <taxon>Saccharobesus</taxon>
    </lineage>
</organism>
<dbReference type="SUPFAM" id="SSF102400">
    <property type="entry name" value="DNA polymerase III chi subunit"/>
    <property type="match status" value="1"/>
</dbReference>
<reference evidence="1 2" key="1">
    <citation type="submission" date="2018-01" db="EMBL/GenBank/DDBJ databases">
        <title>Genome sequence of a Cantenovulum-like bacteria.</title>
        <authorList>
            <person name="Tan W.R."/>
            <person name="Lau N.-S."/>
            <person name="Go F."/>
            <person name="Amirul A.-A.A."/>
        </authorList>
    </citation>
    <scope>NUCLEOTIDE SEQUENCE [LARGE SCALE GENOMIC DNA]</scope>
    <source>
        <strain evidence="1 2">CCB-QB4</strain>
    </source>
</reference>
<dbReference type="GO" id="GO:0006260">
    <property type="term" value="P:DNA replication"/>
    <property type="evidence" value="ECO:0007669"/>
    <property type="project" value="InterPro"/>
</dbReference>
<dbReference type="GO" id="GO:0032298">
    <property type="term" value="P:positive regulation of DNA-templated DNA replication initiation"/>
    <property type="evidence" value="ECO:0007669"/>
    <property type="project" value="TreeGrafter"/>
</dbReference>
<proteinExistence type="predicted"/>
<accession>A0A2S0VVM6</accession>
<dbReference type="OrthoDB" id="5297568at2"/>
<sequence>MSQVTFYLLPEETQPNNTESPAESPIAAHIDFACRLTAQLYRENKKVFIFTDNQQQAEAVDEHLWQFEPDSFVAHNLQGEGPKFGTPVEIGCQAPRSGRPILINLSQHMPDFVGRFNQTFDFVPAEEKLKQQARERYKQYRAAGHQLSTQPAA</sequence>
<name>A0A2S0VVM6_9ALTE</name>
<dbReference type="PANTHER" id="PTHR38767">
    <property type="entry name" value="DNA POLYMERASE III SUBUNIT CHI"/>
    <property type="match status" value="1"/>
</dbReference>
<dbReference type="Gene3D" id="3.40.50.10110">
    <property type="entry name" value="DNA polymerase III subunit chi"/>
    <property type="match status" value="1"/>
</dbReference>
<dbReference type="AlphaFoldDB" id="A0A2S0VVM6"/>
<dbReference type="InterPro" id="IPR007459">
    <property type="entry name" value="DNA_pol3_chi"/>
</dbReference>
<dbReference type="KEGG" id="cate:C2869_18315"/>
<dbReference type="PANTHER" id="PTHR38767:SF1">
    <property type="entry name" value="DNA POLYMERASE III SUBUNIT CHI"/>
    <property type="match status" value="1"/>
</dbReference>
<dbReference type="Proteomes" id="UP000244441">
    <property type="component" value="Chromosome"/>
</dbReference>